<dbReference type="InterPro" id="IPR010995">
    <property type="entry name" value="DNA_repair_Rad51/TF_NusA_a-hlx"/>
</dbReference>
<dbReference type="AlphaFoldDB" id="A0AAD4XGE3"/>
<accession>A0AAD4XGE3</accession>
<keyword evidence="3" id="KW-1185">Reference proteome</keyword>
<comment type="caution">
    <text evidence="2">The sequence shown here is derived from an EMBL/GenBank/DDBJ whole genome shotgun (WGS) entry which is preliminary data.</text>
</comment>
<gene>
    <name evidence="2" type="ORF">MKW98_010361</name>
</gene>
<feature type="region of interest" description="Disordered" evidence="1">
    <location>
        <begin position="42"/>
        <end position="62"/>
    </location>
</feature>
<dbReference type="SUPFAM" id="SSF47794">
    <property type="entry name" value="Rad51 N-terminal domain-like"/>
    <property type="match status" value="1"/>
</dbReference>
<protein>
    <submittedName>
        <fullName evidence="2">Uncharacterized protein</fullName>
    </submittedName>
</protein>
<dbReference type="Proteomes" id="UP001202328">
    <property type="component" value="Unassembled WGS sequence"/>
</dbReference>
<sequence>MLLLKAAGVASVDVKKLKDAGLCTVEAVAYSPRKELPVIKGNSDSKVDKIDHRSSDEAEASGLMGTKDVGDAETLAIMVHILSISKLYLFTSSKMKLFDIGTCDQGVSKTYSAKVRTPRTDEYVFPTSSSVHFLLTSRS</sequence>
<name>A0AAD4XGE3_9MAGN</name>
<evidence type="ECO:0000313" key="2">
    <source>
        <dbReference type="EMBL" id="KAI3911474.1"/>
    </source>
</evidence>
<evidence type="ECO:0000313" key="3">
    <source>
        <dbReference type="Proteomes" id="UP001202328"/>
    </source>
</evidence>
<dbReference type="EMBL" id="JAJJMB010010045">
    <property type="protein sequence ID" value="KAI3911474.1"/>
    <property type="molecule type" value="Genomic_DNA"/>
</dbReference>
<dbReference type="GO" id="GO:0000166">
    <property type="term" value="F:nucleotide binding"/>
    <property type="evidence" value="ECO:0007669"/>
    <property type="project" value="InterPro"/>
</dbReference>
<proteinExistence type="predicted"/>
<feature type="compositionally biased region" description="Basic and acidic residues" evidence="1">
    <location>
        <begin position="42"/>
        <end position="56"/>
    </location>
</feature>
<evidence type="ECO:0000256" key="1">
    <source>
        <dbReference type="SAM" id="MobiDB-lite"/>
    </source>
</evidence>
<dbReference type="Gene3D" id="1.10.150.20">
    <property type="entry name" value="5' to 3' exonuclease, C-terminal subdomain"/>
    <property type="match status" value="1"/>
</dbReference>
<reference evidence="2" key="1">
    <citation type="submission" date="2022-04" db="EMBL/GenBank/DDBJ databases">
        <title>A functionally conserved STORR gene fusion in Papaver species that diverged 16.8 million years ago.</title>
        <authorList>
            <person name="Catania T."/>
        </authorList>
    </citation>
    <scope>NUCLEOTIDE SEQUENCE</scope>
    <source>
        <strain evidence="2">S-188037</strain>
    </source>
</reference>
<organism evidence="2 3">
    <name type="scientific">Papaver atlanticum</name>
    <dbReference type="NCBI Taxonomy" id="357466"/>
    <lineage>
        <taxon>Eukaryota</taxon>
        <taxon>Viridiplantae</taxon>
        <taxon>Streptophyta</taxon>
        <taxon>Embryophyta</taxon>
        <taxon>Tracheophyta</taxon>
        <taxon>Spermatophyta</taxon>
        <taxon>Magnoliopsida</taxon>
        <taxon>Ranunculales</taxon>
        <taxon>Papaveraceae</taxon>
        <taxon>Papaveroideae</taxon>
        <taxon>Papaver</taxon>
    </lineage>
</organism>